<organism evidence="1 2">
    <name type="scientific">Mycolicibacterium nivoides</name>
    <dbReference type="NCBI Taxonomy" id="2487344"/>
    <lineage>
        <taxon>Bacteria</taxon>
        <taxon>Bacillati</taxon>
        <taxon>Actinomycetota</taxon>
        <taxon>Actinomycetes</taxon>
        <taxon>Mycobacteriales</taxon>
        <taxon>Mycobacteriaceae</taxon>
        <taxon>Mycolicibacterium</taxon>
    </lineage>
</organism>
<dbReference type="Proteomes" id="UP001635816">
    <property type="component" value="Unassembled WGS sequence"/>
</dbReference>
<keyword evidence="2" id="KW-1185">Reference proteome</keyword>
<reference evidence="1 2" key="1">
    <citation type="submission" date="2024-12" db="EMBL/GenBank/DDBJ databases">
        <title>The coexistence of Mycolicibacterium septicum and Mycolicibacterium nivoides in clinical samples.</title>
        <authorList>
            <person name="Wang C."/>
            <person name="Feng Y."/>
            <person name="Zong Z."/>
        </authorList>
    </citation>
    <scope>NUCLEOTIDE SEQUENCE [LARGE SCALE GENOMIC DNA]</scope>
    <source>
        <strain evidence="1 2">120309</strain>
    </source>
</reference>
<evidence type="ECO:0000313" key="1">
    <source>
        <dbReference type="EMBL" id="MFN6544472.1"/>
    </source>
</evidence>
<accession>A0ABW9LC96</accession>
<proteinExistence type="predicted"/>
<protein>
    <submittedName>
        <fullName evidence="1">Uncharacterized protein</fullName>
    </submittedName>
</protein>
<evidence type="ECO:0000313" key="2">
    <source>
        <dbReference type="Proteomes" id="UP001635816"/>
    </source>
</evidence>
<dbReference type="EMBL" id="JBKBDD010000004">
    <property type="protein sequence ID" value="MFN6544472.1"/>
    <property type="molecule type" value="Genomic_DNA"/>
</dbReference>
<name>A0ABW9LC96_9MYCO</name>
<dbReference type="RefSeq" id="WP_409543632.1">
    <property type="nucleotide sequence ID" value="NZ_JBKBDD010000004.1"/>
</dbReference>
<gene>
    <name evidence="1" type="ORF">ACK4CT_14870</name>
</gene>
<comment type="caution">
    <text evidence="1">The sequence shown here is derived from an EMBL/GenBank/DDBJ whole genome shotgun (WGS) entry which is preliminary data.</text>
</comment>
<sequence>MSVVDTVEPWLKGAIGPVVGYVLGLATPYGRRFLRFARKQPDLQIHVEHDPAIIFANAPRNTVGCPMFVPGSSESLNPGDTNDAFVIRQWALEHDGIPALTDSVEVTLTAWEKLDVVVDAVTINCREIHVPEGIVVMAPVGGADIHRKRLNVELSAHGARAEYVPQNDDSTNFSFKLDSGDTAKIYLSVSGAKWSTERAYEWTADLHLLVNNKRKTITVGDNGMPFEFARRDAGPMTLWNGSEWQ</sequence>